<evidence type="ECO:0000256" key="7">
    <source>
        <dbReference type="ARBA" id="ARBA00023002"/>
    </source>
</evidence>
<dbReference type="FunFam" id="3.40.50.10380:FF:000003">
    <property type="entry name" value="NADP-dependent malic enzyme"/>
    <property type="match status" value="1"/>
</dbReference>
<gene>
    <name evidence="15" type="primary">dme</name>
    <name evidence="14" type="ORF">XF5B_43970</name>
    <name evidence="15" type="ORF">XF6B_43560</name>
</gene>
<evidence type="ECO:0000256" key="9">
    <source>
        <dbReference type="PIRSR" id="PIRSR036684-1"/>
    </source>
</evidence>
<name>A0A810ANG4_9BRAD</name>
<dbReference type="Gene3D" id="3.40.50.10380">
    <property type="entry name" value="Malic enzyme, N-terminal domain"/>
    <property type="match status" value="1"/>
</dbReference>
<dbReference type="SUPFAM" id="SSF51735">
    <property type="entry name" value="NAD(P)-binding Rossmann-fold domains"/>
    <property type="match status" value="1"/>
</dbReference>
<evidence type="ECO:0000256" key="2">
    <source>
        <dbReference type="ARBA" id="ARBA00001946"/>
    </source>
</evidence>
<evidence type="ECO:0000256" key="3">
    <source>
        <dbReference type="ARBA" id="ARBA00007686"/>
    </source>
</evidence>
<feature type="binding site" evidence="10">
    <location>
        <position position="139"/>
    </location>
    <ligand>
        <name>a divalent metal cation</name>
        <dbReference type="ChEBI" id="CHEBI:60240"/>
    </ligand>
</feature>
<keyword evidence="7" id="KW-0560">Oxidoreductase</keyword>
<dbReference type="Pfam" id="PF01515">
    <property type="entry name" value="PTA_PTB"/>
    <property type="match status" value="1"/>
</dbReference>
<feature type="binding site" evidence="10">
    <location>
        <position position="140"/>
    </location>
    <ligand>
        <name>a divalent metal cation</name>
        <dbReference type="ChEBI" id="CHEBI:60240"/>
    </ligand>
</feature>
<feature type="domain" description="Malic enzyme NAD-binding" evidence="12">
    <location>
        <begin position="166"/>
        <end position="404"/>
    </location>
</feature>
<dbReference type="EMBL" id="AP023095">
    <property type="protein sequence ID" value="BCE56885.1"/>
    <property type="molecule type" value="Genomic_DNA"/>
</dbReference>
<dbReference type="GO" id="GO:0006108">
    <property type="term" value="P:malate metabolic process"/>
    <property type="evidence" value="ECO:0007669"/>
    <property type="project" value="InterPro"/>
</dbReference>
<dbReference type="Pfam" id="PF00390">
    <property type="entry name" value="malic"/>
    <property type="match status" value="1"/>
</dbReference>
<dbReference type="InterPro" id="IPR012302">
    <property type="entry name" value="Malic_NAD-bd"/>
</dbReference>
<dbReference type="GO" id="GO:0051287">
    <property type="term" value="F:NAD binding"/>
    <property type="evidence" value="ECO:0007669"/>
    <property type="project" value="InterPro"/>
</dbReference>
<comment type="cofactor">
    <cofactor evidence="1">
        <name>Mn(2+)</name>
        <dbReference type="ChEBI" id="CHEBI:29035"/>
    </cofactor>
</comment>
<evidence type="ECO:0000256" key="8">
    <source>
        <dbReference type="ARBA" id="ARBA00023268"/>
    </source>
</evidence>
<dbReference type="Gene3D" id="3.40.50.10950">
    <property type="match status" value="1"/>
</dbReference>
<dbReference type="GO" id="GO:0016746">
    <property type="term" value="F:acyltransferase activity"/>
    <property type="evidence" value="ECO:0007669"/>
    <property type="project" value="InterPro"/>
</dbReference>
<evidence type="ECO:0000256" key="10">
    <source>
        <dbReference type="PIRSR" id="PIRSR036684-2"/>
    </source>
</evidence>
<dbReference type="InterPro" id="IPR042113">
    <property type="entry name" value="P_AcTrfase_dom1"/>
</dbReference>
<dbReference type="SMART" id="SM00919">
    <property type="entry name" value="Malic_M"/>
    <property type="match status" value="1"/>
</dbReference>
<dbReference type="AlphaFoldDB" id="A0A810ANG4"/>
<evidence type="ECO:0000256" key="11">
    <source>
        <dbReference type="PIRSR" id="PIRSR036684-3"/>
    </source>
</evidence>
<dbReference type="GO" id="GO:0046872">
    <property type="term" value="F:metal ion binding"/>
    <property type="evidence" value="ECO:0007669"/>
    <property type="project" value="UniProtKB-KW"/>
</dbReference>
<dbReference type="SUPFAM" id="SSF53223">
    <property type="entry name" value="Aminoacid dehydrogenase-like, N-terminal domain"/>
    <property type="match status" value="1"/>
</dbReference>
<dbReference type="InterPro" id="IPR042112">
    <property type="entry name" value="P_AcTrfase_dom2"/>
</dbReference>
<reference evidence="14" key="1">
    <citation type="submission" date="2020-05" db="EMBL/GenBank/DDBJ databases">
        <title>Complete genome sequence of Bradyrhizobium diazoefficiens XF5 isolated from soybean nodule.</title>
        <authorList>
            <person name="Noda R."/>
            <person name="Kakizaki K."/>
            <person name="Minamisawa K."/>
        </authorList>
    </citation>
    <scope>NUCLEOTIDE SEQUENCE</scope>
    <source>
        <strain evidence="14">XF5</strain>
    </source>
</reference>
<organism evidence="15">
    <name type="scientific">Bradyrhizobium diazoefficiens</name>
    <dbReference type="NCBI Taxonomy" id="1355477"/>
    <lineage>
        <taxon>Bacteria</taxon>
        <taxon>Pseudomonadati</taxon>
        <taxon>Pseudomonadota</taxon>
        <taxon>Alphaproteobacteria</taxon>
        <taxon>Hyphomicrobiales</taxon>
        <taxon>Nitrobacteraceae</taxon>
        <taxon>Bradyrhizobium</taxon>
    </lineage>
</organism>
<dbReference type="GO" id="GO:0016616">
    <property type="term" value="F:oxidoreductase activity, acting on the CH-OH group of donors, NAD or NADP as acceptor"/>
    <property type="evidence" value="ECO:0007669"/>
    <property type="project" value="InterPro"/>
</dbReference>
<dbReference type="InterPro" id="IPR002505">
    <property type="entry name" value="PTA_PTB"/>
</dbReference>
<dbReference type="FunFam" id="3.40.50.720:FF:000095">
    <property type="entry name" value="NADP-dependent malic enzyme"/>
    <property type="match status" value="1"/>
</dbReference>
<dbReference type="InterPro" id="IPR046346">
    <property type="entry name" value="Aminoacid_DH-like_N_sf"/>
</dbReference>
<evidence type="ECO:0000259" key="13">
    <source>
        <dbReference type="SMART" id="SM01274"/>
    </source>
</evidence>
<dbReference type="Gene3D" id="3.40.50.720">
    <property type="entry name" value="NAD(P)-binding Rossmann-like Domain"/>
    <property type="match status" value="1"/>
</dbReference>
<reference evidence="15" key="2">
    <citation type="submission" date="2020-05" db="EMBL/GenBank/DDBJ databases">
        <title>Complete genome sequence of Bradyrhizobium diazoefficiens XF6 isolated from soybean nodule.</title>
        <authorList>
            <person name="Noda R."/>
            <person name="Kakizaki K."/>
            <person name="Minamisawa K."/>
        </authorList>
    </citation>
    <scope>NUCLEOTIDE SEQUENCE</scope>
    <source>
        <strain evidence="15">XF6</strain>
    </source>
</reference>
<evidence type="ECO:0000256" key="5">
    <source>
        <dbReference type="ARBA" id="ARBA00011823"/>
    </source>
</evidence>
<dbReference type="Gene3D" id="3.40.50.10750">
    <property type="entry name" value="Isocitrate/Isopropylmalate dehydrogenase-like"/>
    <property type="match status" value="1"/>
</dbReference>
<dbReference type="InterPro" id="IPR012301">
    <property type="entry name" value="Malic_N_dom"/>
</dbReference>
<dbReference type="InterPro" id="IPR012188">
    <property type="entry name" value="ME_PTA"/>
</dbReference>
<sequence length="769" mass="82411">MSSYSDDLHQAALAYHRLPRPGKLEIQATKPLANQRDLALAYSPGVAAACTEIAKNPAEAAALTTRANLVAVVSNGTAVLGLGNIGPLASKPVMEGKAVLFKKFAGIDVFDIEIAADTIDRVVETVAALEPTFGGINLEDIRGPECFEIEARLKERMKIPVFHDDQHGTAIIVAAAITNGLRLNGKKLSDVKIVASGAGAAAIATLNLLVSMGAQRKNIWVCDIDGLVHEGRNTSMDRWKAVYAQKTDKRTLADVIGGADIFIGLSAPGVLKPEMAKAMSDKPLIMALANPTPEIMPEEARKVRPDAMICTGRSDYPNQVNNVLCFPFIFRGALDVGASAINEEMKHAAVEAIAQLAREAPSDAVAQGVDTGEMGGFGPGSLIPSPFDPRLILRVAPAVAKAAIESGVATRPITNFDEYAAQLMRFAFRSGLVMKPMFAKAKTQPVRVIYAEGEDERVLRATQVVLEEKLATPILVGRPSVVEARIKRFGLSIKAGKDFDLVNPEDDPRYRSYVQSYVEVAGRRGVTPDAARTVVRTNNTVIAALAVTRGEADAMLCGVEGRYMSHLRHVREIVGFSAGISDYAALALLITSKGAFFIADTQVRPNPSAEELAEIASLAAVHVQRFNIKPKIAFVSHSDFGSYDTESSRKMRRATQLLKEKHPEIEADGEMQGDTALSAAARKMVLPHSNLEGEANIMIMPTLDTANVAYQMIKSLADALPVGPILIGPARPAHILTPSVTARGILNMTAVAVVEAQERAARQQPTLFT</sequence>
<feature type="binding site" evidence="11">
    <location>
        <position position="290"/>
    </location>
    <ligand>
        <name>a divalent metal cation</name>
        <dbReference type="ChEBI" id="CHEBI:60240"/>
    </ligand>
</feature>
<dbReference type="GO" id="GO:0004470">
    <property type="term" value="F:malic enzyme activity"/>
    <property type="evidence" value="ECO:0007669"/>
    <property type="project" value="InterPro"/>
</dbReference>
<evidence type="ECO:0000256" key="6">
    <source>
        <dbReference type="ARBA" id="ARBA00022723"/>
    </source>
</evidence>
<dbReference type="Pfam" id="PF03949">
    <property type="entry name" value="Malic_M"/>
    <property type="match status" value="1"/>
</dbReference>
<feature type="binding site" evidence="11">
    <location>
        <begin position="79"/>
        <end position="86"/>
    </location>
    <ligand>
        <name>NADP(+)</name>
        <dbReference type="ChEBI" id="CHEBI:58349"/>
    </ligand>
</feature>
<comment type="similarity">
    <text evidence="3">In the N-terminal section; belongs to the malic enzymes family.</text>
</comment>
<evidence type="ECO:0000259" key="12">
    <source>
        <dbReference type="SMART" id="SM00919"/>
    </source>
</evidence>
<comment type="similarity">
    <text evidence="4">In the C-terminal section; belongs to the phosphate acetyltransferase and butyryltransferase family.</text>
</comment>
<accession>A0A810ANG4</accession>
<comment type="subunit">
    <text evidence="5">Homooctamer.</text>
</comment>
<dbReference type="PANTHER" id="PTHR43237:SF4">
    <property type="entry name" value="NADP-DEPENDENT MALIC ENZYME"/>
    <property type="match status" value="1"/>
</dbReference>
<dbReference type="InterPro" id="IPR045213">
    <property type="entry name" value="Malic_NAD-bd_bact_type"/>
</dbReference>
<dbReference type="PIRSF" id="PIRSF036684">
    <property type="entry name" value="ME_PTA"/>
    <property type="match status" value="1"/>
</dbReference>
<evidence type="ECO:0000256" key="1">
    <source>
        <dbReference type="ARBA" id="ARBA00001936"/>
    </source>
</evidence>
<comment type="cofactor">
    <cofactor evidence="2">
        <name>Mg(2+)</name>
        <dbReference type="ChEBI" id="CHEBI:18420"/>
    </cofactor>
</comment>
<dbReference type="SMART" id="SM01274">
    <property type="entry name" value="malic"/>
    <property type="match status" value="1"/>
</dbReference>
<dbReference type="InterPro" id="IPR037062">
    <property type="entry name" value="Malic_N_dom_sf"/>
</dbReference>
<feature type="domain" description="Malic enzyme N-terminal" evidence="13">
    <location>
        <begin position="21"/>
        <end position="154"/>
    </location>
</feature>
<keyword evidence="8" id="KW-0511">Multifunctional enzyme</keyword>
<feature type="binding site" evidence="11">
    <location>
        <position position="165"/>
    </location>
    <ligand>
        <name>a divalent metal cation</name>
        <dbReference type="ChEBI" id="CHEBI:60240"/>
    </ligand>
</feature>
<protein>
    <submittedName>
        <fullName evidence="15">Malic enzyme</fullName>
    </submittedName>
</protein>
<evidence type="ECO:0000313" key="15">
    <source>
        <dbReference type="EMBL" id="BCE65557.1"/>
    </source>
</evidence>
<dbReference type="RefSeq" id="WP_182868812.1">
    <property type="nucleotide sequence ID" value="NZ_AP022638.1"/>
</dbReference>
<dbReference type="PANTHER" id="PTHR43237">
    <property type="entry name" value="NADP-DEPENDENT MALIC ENZYME"/>
    <property type="match status" value="1"/>
</dbReference>
<keyword evidence="11" id="KW-0521">NADP</keyword>
<dbReference type="InterPro" id="IPR036291">
    <property type="entry name" value="NAD(P)-bd_dom_sf"/>
</dbReference>
<feature type="active site" description="Proton acceptor" evidence="9">
    <location>
        <position position="97"/>
    </location>
</feature>
<dbReference type="CDD" id="cd05311">
    <property type="entry name" value="NAD_bind_2_malic_enz"/>
    <property type="match status" value="1"/>
</dbReference>
<evidence type="ECO:0000256" key="4">
    <source>
        <dbReference type="ARBA" id="ARBA00008756"/>
    </source>
</evidence>
<dbReference type="SUPFAM" id="SSF53659">
    <property type="entry name" value="Isocitrate/Isopropylmalate dehydrogenase-like"/>
    <property type="match status" value="1"/>
</dbReference>
<evidence type="ECO:0000313" key="14">
    <source>
        <dbReference type="EMBL" id="BCE56885.1"/>
    </source>
</evidence>
<dbReference type="InterPro" id="IPR051674">
    <property type="entry name" value="Malate_Decarboxylase"/>
</dbReference>
<dbReference type="EMBL" id="AP023096">
    <property type="protein sequence ID" value="BCE65557.1"/>
    <property type="molecule type" value="Genomic_DNA"/>
</dbReference>
<proteinExistence type="inferred from homology"/>
<keyword evidence="6 10" id="KW-0479">Metal-binding</keyword>